<evidence type="ECO:0000256" key="2">
    <source>
        <dbReference type="ARBA" id="ARBA00023002"/>
    </source>
</evidence>
<dbReference type="Gene3D" id="3.40.50.720">
    <property type="entry name" value="NAD(P)-binding Rossmann-like Domain"/>
    <property type="match status" value="4"/>
</dbReference>
<dbReference type="GO" id="GO:0004352">
    <property type="term" value="F:glutamate dehydrogenase (NAD+) activity"/>
    <property type="evidence" value="ECO:0007669"/>
    <property type="project" value="TreeGrafter"/>
</dbReference>
<dbReference type="FunFam" id="1.10.287.140:FF:000001">
    <property type="entry name" value="Glutamate dehydrogenase 1, mitochondrial"/>
    <property type="match status" value="1"/>
</dbReference>
<feature type="domain" description="Glutamate/phenylalanine/leucine/valine/L-tryptophan dehydrogenase C-terminal" evidence="4">
    <location>
        <begin position="299"/>
        <end position="671"/>
    </location>
</feature>
<dbReference type="Gene3D" id="1.10.287.140">
    <property type="match status" value="1"/>
</dbReference>
<protein>
    <recommendedName>
        <fullName evidence="4">Glutamate/phenylalanine/leucine/valine/L-tryptophan dehydrogenase C-terminal domain-containing protein</fullName>
    </recommendedName>
</protein>
<feature type="transmembrane region" description="Helical" evidence="3">
    <location>
        <begin position="482"/>
        <end position="501"/>
    </location>
</feature>
<dbReference type="GO" id="GO:0005739">
    <property type="term" value="C:mitochondrion"/>
    <property type="evidence" value="ECO:0007669"/>
    <property type="project" value="TreeGrafter"/>
</dbReference>
<dbReference type="InterPro" id="IPR046346">
    <property type="entry name" value="Aminoacid_DH-like_N_sf"/>
</dbReference>
<comment type="caution">
    <text evidence="5">The sequence shown here is derived from an EMBL/GenBank/DDBJ whole genome shotgun (WGS) entry which is preliminary data.</text>
</comment>
<dbReference type="Proteomes" id="UP000250572">
    <property type="component" value="Unassembled WGS sequence"/>
</dbReference>
<dbReference type="STRING" id="33528.ENSGAFP00000020966"/>
<evidence type="ECO:0000256" key="3">
    <source>
        <dbReference type="SAM" id="Phobius"/>
    </source>
</evidence>
<organism evidence="5 6">
    <name type="scientific">Gambusia affinis</name>
    <name type="common">Western mosquitofish</name>
    <name type="synonym">Heterandria affinis</name>
    <dbReference type="NCBI Taxonomy" id="33528"/>
    <lineage>
        <taxon>Eukaryota</taxon>
        <taxon>Metazoa</taxon>
        <taxon>Chordata</taxon>
        <taxon>Craniata</taxon>
        <taxon>Vertebrata</taxon>
        <taxon>Euteleostomi</taxon>
        <taxon>Actinopterygii</taxon>
        <taxon>Neopterygii</taxon>
        <taxon>Teleostei</taxon>
        <taxon>Neoteleostei</taxon>
        <taxon>Acanthomorphata</taxon>
        <taxon>Ovalentaria</taxon>
        <taxon>Atherinomorphae</taxon>
        <taxon>Cyprinodontiformes</taxon>
        <taxon>Poeciliidae</taxon>
        <taxon>Poeciliinae</taxon>
        <taxon>Gambusia</taxon>
    </lineage>
</organism>
<keyword evidence="2" id="KW-0560">Oxidoreductase</keyword>
<dbReference type="InterPro" id="IPR006096">
    <property type="entry name" value="Glu/Leu/Phe/Val/Trp_DH_C"/>
</dbReference>
<evidence type="ECO:0000259" key="4">
    <source>
        <dbReference type="SMART" id="SM00839"/>
    </source>
</evidence>
<dbReference type="PANTHER" id="PTHR11606">
    <property type="entry name" value="GLUTAMATE DEHYDROGENASE"/>
    <property type="match status" value="1"/>
</dbReference>
<evidence type="ECO:0000256" key="1">
    <source>
        <dbReference type="ARBA" id="ARBA00006382"/>
    </source>
</evidence>
<dbReference type="SUPFAM" id="SSF53223">
    <property type="entry name" value="Aminoacid dehydrogenase-like, N-terminal domain"/>
    <property type="match status" value="1"/>
</dbReference>
<name>A0A315V9Q5_GAMAF</name>
<keyword evidence="3" id="KW-0472">Membrane</keyword>
<dbReference type="SMART" id="SM00839">
    <property type="entry name" value="ELFV_dehydrog"/>
    <property type="match status" value="1"/>
</dbReference>
<dbReference type="EMBL" id="NHOQ01001985">
    <property type="protein sequence ID" value="PWA20132.1"/>
    <property type="molecule type" value="Genomic_DNA"/>
</dbReference>
<proteinExistence type="inferred from homology"/>
<sequence length="729" mass="80328">MIACQLQFVGLLTGRGGGKEEPPLPGQTLRFGGSISWPSFHQLTRKMYRNLGELLNRGAGGLLASAADSVLPASASLLWHRGYSQAADRGDDPNFFTMVEGFFDRGAAIVEDKLVEDLRTRETPEQKRKRVSGILRIIKPCNHVLSVCFPIRRDSGEWEVIEGYRAQHSQHRTPCKGGIRYSTEVSVDEVKALASLMTYKCAIDNELEKITRRFTIELAKKGFIAPPTSQPGSVVLSDPAGSDPACGSTGPGIDVPAPDMSTGEREMSWIADTFATTTGHYDINAHACVTGKPISQGGIHGRISATGRGVFHGIENFINEASFMNRVGLAPGLQDKTFIIQVRPAPPDPAGSGVSALSRPPLLCLQGFGNVGLHSMRYLHRLGARCVGVAEVDGSIWNPRGIDPKQLEDYKLANGTIVGFPDSTPYEGSLLEADCDILIPAASEKQLTQRNAHRVKAKIIAEGANGPTTPEADRIFLERNMLVIPVSGGFWFCSGFWFWFWSELRCRTQDMYLNAGGVTVSYFEWLKNLNHVSYGRLTFKYERDSNYHLLSERRALHHHHHHRHVSVQESLERKFGKLNGSIPVVPTSEFQARISKQTSSSSSSSSVLTCPVLLQGASEKDIVHSGLAYTMERSARQIMQTASRYQLGLDLRTAAYVNAIEKIFKMLPASLGAPAASSLLFLTAHQTAEPPRSEAFRRIRTMWTGPDQGTPWLQLQVVLMDRTRKFLPK</sequence>
<gene>
    <name evidence="5" type="ORF">CCH79_00017680</name>
</gene>
<dbReference type="PANTHER" id="PTHR11606:SF13">
    <property type="entry name" value="GLUTAMATE DEHYDROGENASE 1, MITOCHONDRIAL"/>
    <property type="match status" value="1"/>
</dbReference>
<accession>A0A315V9Q5</accession>
<comment type="similarity">
    <text evidence="1">Belongs to the Glu/Leu/Phe/Val dehydrogenases family.</text>
</comment>
<dbReference type="Gene3D" id="3.40.50.10860">
    <property type="entry name" value="Leucine Dehydrogenase, chain A, domain 1"/>
    <property type="match status" value="1"/>
</dbReference>
<dbReference type="CDD" id="cd01076">
    <property type="entry name" value="NAD_bind_1_Glu_DH"/>
    <property type="match status" value="1"/>
</dbReference>
<keyword evidence="6" id="KW-1185">Reference proteome</keyword>
<keyword evidence="3" id="KW-1133">Transmembrane helix</keyword>
<dbReference type="InterPro" id="IPR033922">
    <property type="entry name" value="NAD_bind_Glu_DH"/>
</dbReference>
<dbReference type="Pfam" id="PF02812">
    <property type="entry name" value="ELFV_dehydrog_N"/>
    <property type="match status" value="1"/>
</dbReference>
<dbReference type="Pfam" id="PF00208">
    <property type="entry name" value="ELFV_dehydrog"/>
    <property type="match status" value="1"/>
</dbReference>
<dbReference type="AlphaFoldDB" id="A0A315V9Q5"/>
<dbReference type="SUPFAM" id="SSF51735">
    <property type="entry name" value="NAD(P)-binding Rossmann-fold domains"/>
    <property type="match status" value="1"/>
</dbReference>
<evidence type="ECO:0000313" key="6">
    <source>
        <dbReference type="Proteomes" id="UP000250572"/>
    </source>
</evidence>
<dbReference type="InterPro" id="IPR036291">
    <property type="entry name" value="NAD(P)-bd_dom_sf"/>
</dbReference>
<reference evidence="5 6" key="1">
    <citation type="journal article" date="2018" name="G3 (Bethesda)">
        <title>A High-Quality Reference Genome for the Invasive Mosquitofish Gambusia affinis Using a Chicago Library.</title>
        <authorList>
            <person name="Hoffberg S.L."/>
            <person name="Troendle N.J."/>
            <person name="Glenn T.C."/>
            <person name="Mahmud O."/>
            <person name="Louha S."/>
            <person name="Chalopin D."/>
            <person name="Bennetzen J.L."/>
            <person name="Mauricio R."/>
        </authorList>
    </citation>
    <scope>NUCLEOTIDE SEQUENCE [LARGE SCALE GENOMIC DNA]</scope>
    <source>
        <strain evidence="5">NE01/NJP1002.9</strain>
        <tissue evidence="5">Muscle</tissue>
    </source>
</reference>
<dbReference type="InterPro" id="IPR006097">
    <property type="entry name" value="Glu/Leu/Phe/Val/Trp_DH_dimer"/>
</dbReference>
<keyword evidence="3" id="KW-0812">Transmembrane</keyword>
<evidence type="ECO:0000313" key="5">
    <source>
        <dbReference type="EMBL" id="PWA20132.1"/>
    </source>
</evidence>
<dbReference type="GO" id="GO:0006538">
    <property type="term" value="P:L-glutamate catabolic process"/>
    <property type="evidence" value="ECO:0007669"/>
    <property type="project" value="TreeGrafter"/>
</dbReference>